<dbReference type="Proteomes" id="UP000616346">
    <property type="component" value="Unassembled WGS sequence"/>
</dbReference>
<dbReference type="SUPFAM" id="SSF52540">
    <property type="entry name" value="P-loop containing nucleoside triphosphate hydrolases"/>
    <property type="match status" value="1"/>
</dbReference>
<sequence length="221" mass="24955">WLEKLERERQTWQWGSGSGKRAMNVIYIYGSSGTAKTTVAIEYLKESCGGRGFFSVTDYRRDPWDGYAGEKGLLLDELRLPTPVFGVQEMLQMLDGTPYQLSRRYANSWAAFDLVVITSNWSPEGQWESLKRSAPLSCPLTDEDRTAFYRRLSRVLHVNENGGITDETAVYRGDVDRRGKITLENLKHVLDTGPGFRVESLLDLEEYAADLADGSGVKNEN</sequence>
<proteinExistence type="predicted"/>
<reference evidence="2 3" key="1">
    <citation type="submission" date="2020-08" db="EMBL/GenBank/DDBJ databases">
        <title>A Genomic Blueprint of the Chicken Gut Microbiome.</title>
        <authorList>
            <person name="Gilroy R."/>
            <person name="Ravi A."/>
            <person name="Getino M."/>
            <person name="Pursley I."/>
            <person name="Horton D.L."/>
            <person name="Alikhan N.-F."/>
            <person name="Baker D."/>
            <person name="Gharbi K."/>
            <person name="Hall N."/>
            <person name="Watson M."/>
            <person name="Adriaenssens E.M."/>
            <person name="Foster-Nyarko E."/>
            <person name="Jarju S."/>
            <person name="Secka A."/>
            <person name="Antonio M."/>
            <person name="Oren A."/>
            <person name="Chaudhuri R."/>
            <person name="La Ragione R.M."/>
            <person name="Hildebrand F."/>
            <person name="Pallen M.J."/>
        </authorList>
    </citation>
    <scope>NUCLEOTIDE SEQUENCE [LARGE SCALE GENOMIC DNA]</scope>
    <source>
        <strain evidence="2 3">Sa1YUN3</strain>
    </source>
</reference>
<evidence type="ECO:0000259" key="1">
    <source>
        <dbReference type="Pfam" id="PF00910"/>
    </source>
</evidence>
<dbReference type="InterPro" id="IPR027417">
    <property type="entry name" value="P-loop_NTPase"/>
</dbReference>
<evidence type="ECO:0000313" key="3">
    <source>
        <dbReference type="Proteomes" id="UP000616346"/>
    </source>
</evidence>
<dbReference type="EMBL" id="JACSPQ010000063">
    <property type="protein sequence ID" value="MBD8003447.1"/>
    <property type="molecule type" value="Genomic_DNA"/>
</dbReference>
<name>A0ABR8VF79_9BACT</name>
<organism evidence="2 3">
    <name type="scientific">Phocaeicola faecium</name>
    <dbReference type="NCBI Taxonomy" id="2762213"/>
    <lineage>
        <taxon>Bacteria</taxon>
        <taxon>Pseudomonadati</taxon>
        <taxon>Bacteroidota</taxon>
        <taxon>Bacteroidia</taxon>
        <taxon>Bacteroidales</taxon>
        <taxon>Bacteroidaceae</taxon>
        <taxon>Phocaeicola</taxon>
    </lineage>
</organism>
<dbReference type="Pfam" id="PF00910">
    <property type="entry name" value="RNA_helicase"/>
    <property type="match status" value="1"/>
</dbReference>
<feature type="non-terminal residue" evidence="2">
    <location>
        <position position="1"/>
    </location>
</feature>
<comment type="caution">
    <text evidence="2">The sequence shown here is derived from an EMBL/GenBank/DDBJ whole genome shotgun (WGS) entry which is preliminary data.</text>
</comment>
<dbReference type="Gene3D" id="3.40.50.300">
    <property type="entry name" value="P-loop containing nucleotide triphosphate hydrolases"/>
    <property type="match status" value="1"/>
</dbReference>
<gene>
    <name evidence="2" type="ORF">H9626_14780</name>
</gene>
<evidence type="ECO:0000313" key="2">
    <source>
        <dbReference type="EMBL" id="MBD8003447.1"/>
    </source>
</evidence>
<feature type="domain" description="Helicase superfamily 3 single-stranded DNA/RNA virus" evidence="1">
    <location>
        <begin position="26"/>
        <end position="120"/>
    </location>
</feature>
<protein>
    <recommendedName>
        <fullName evidence="1">Helicase superfamily 3 single-stranded DNA/RNA virus domain-containing protein</fullName>
    </recommendedName>
</protein>
<dbReference type="InterPro" id="IPR000605">
    <property type="entry name" value="Helicase_SF3_ssDNA/RNA_vir"/>
</dbReference>
<accession>A0ABR8VF79</accession>
<keyword evidence="3" id="KW-1185">Reference proteome</keyword>